<gene>
    <name evidence="1" type="ORF">C427_1428</name>
</gene>
<keyword evidence="2" id="KW-1185">Reference proteome</keyword>
<reference evidence="1 2" key="1">
    <citation type="journal article" date="2013" name="Genome Announc.">
        <title>Complete Genome Sequence of Glaciecola psychrophila Strain 170T.</title>
        <authorList>
            <person name="Yin J."/>
            <person name="Chen J."/>
            <person name="Liu G."/>
            <person name="Yu Y."/>
            <person name="Song L."/>
            <person name="Wang X."/>
            <person name="Qu X."/>
        </authorList>
    </citation>
    <scope>NUCLEOTIDE SEQUENCE [LARGE SCALE GENOMIC DNA]</scope>
    <source>
        <strain evidence="1 2">170</strain>
    </source>
</reference>
<accession>K7AWQ6</accession>
<dbReference type="PATRIC" id="fig|1129794.4.peg.1414"/>
<sequence>MDFPNSDSIKHHVYSFSKAKTFELQLYKKLNAEPLLFSTQGSVELGCNIHDWMLGYIFVVDTPYVGKTDMQGNLTLELPDGEYQLDVWHPRIQEEVSPYPDS</sequence>
<protein>
    <recommendedName>
        <fullName evidence="3">Methylamine utilization protein</fullName>
    </recommendedName>
</protein>
<dbReference type="RefSeq" id="WP_007641798.1">
    <property type="nucleotide sequence ID" value="NC_020514.1"/>
</dbReference>
<name>K7AWQ6_9ALTE</name>
<organism evidence="1 2">
    <name type="scientific">Paraglaciecola psychrophila 170</name>
    <dbReference type="NCBI Taxonomy" id="1129794"/>
    <lineage>
        <taxon>Bacteria</taxon>
        <taxon>Pseudomonadati</taxon>
        <taxon>Pseudomonadota</taxon>
        <taxon>Gammaproteobacteria</taxon>
        <taxon>Alteromonadales</taxon>
        <taxon>Alteromonadaceae</taxon>
        <taxon>Paraglaciecola</taxon>
    </lineage>
</organism>
<evidence type="ECO:0008006" key="3">
    <source>
        <dbReference type="Google" id="ProtNLM"/>
    </source>
</evidence>
<dbReference type="HOGENOM" id="CLU_2274672_0_0_6"/>
<dbReference type="AlphaFoldDB" id="K7AWQ6"/>
<proteinExistence type="predicted"/>
<dbReference type="OrthoDB" id="9772097at2"/>
<dbReference type="SUPFAM" id="SSF49503">
    <property type="entry name" value="Cupredoxins"/>
    <property type="match status" value="1"/>
</dbReference>
<evidence type="ECO:0000313" key="1">
    <source>
        <dbReference type="EMBL" id="AGH43537.1"/>
    </source>
</evidence>
<dbReference type="STRING" id="1129794.C427_1428"/>
<dbReference type="KEGG" id="gps:C427_1428"/>
<dbReference type="InterPro" id="IPR008972">
    <property type="entry name" value="Cupredoxin"/>
</dbReference>
<dbReference type="EMBL" id="CP003837">
    <property type="protein sequence ID" value="AGH43537.1"/>
    <property type="molecule type" value="Genomic_DNA"/>
</dbReference>
<evidence type="ECO:0000313" key="2">
    <source>
        <dbReference type="Proteomes" id="UP000011864"/>
    </source>
</evidence>
<dbReference type="eggNOG" id="COG3794">
    <property type="taxonomic scope" value="Bacteria"/>
</dbReference>
<dbReference type="Proteomes" id="UP000011864">
    <property type="component" value="Chromosome"/>
</dbReference>